<reference evidence="1" key="1">
    <citation type="journal article" date="2019" name="Philos. Trans. R. Soc. Lond., B, Biol. Sci.">
        <title>Targeted metagenomic recovery of four divergent viruses reveals shared and distinctive characteristics of giant viruses of marine eukaryotes.</title>
        <authorList>
            <person name="Needham D.M."/>
            <person name="Poirier C."/>
            <person name="Hehenberger E."/>
            <person name="Jimenez V."/>
            <person name="Swalwell J.E."/>
            <person name="Santoro A.E."/>
            <person name="Worden A.Z."/>
        </authorList>
    </citation>
    <scope>NUCLEOTIDE SEQUENCE</scope>
    <source>
        <strain evidence="1">OPacV-662</strain>
    </source>
</reference>
<accession>A0A5J6VIY7</accession>
<evidence type="ECO:0000313" key="1">
    <source>
        <dbReference type="EMBL" id="QFG73758.1"/>
    </source>
</evidence>
<sequence>MDKIETIKGFNQLVLQFLEQMFNATHHGKFKRYTTMYEQSISFNSNKPIEKFINTVLPFRSQIQDQDEQFFLKKSFQEEAEDDNIMDDVMDMKDIWHQLTKANQQCVFEYVGEMINYGDHYFKLAMRSR</sequence>
<dbReference type="EMBL" id="MN448270">
    <property type="protein sequence ID" value="QFG73758.1"/>
    <property type="molecule type" value="Genomic_DNA"/>
</dbReference>
<name>A0A5J6VIY7_9VIRU</name>
<proteinExistence type="predicted"/>
<protein>
    <submittedName>
        <fullName evidence="1">Uncharacterized protein</fullName>
    </submittedName>
</protein>
<organism evidence="1">
    <name type="scientific">Megaviridae environmental sample</name>
    <dbReference type="NCBI Taxonomy" id="1737588"/>
    <lineage>
        <taxon>Viruses</taxon>
        <taxon>Varidnaviria</taxon>
        <taxon>Bamfordvirae</taxon>
        <taxon>Nucleocytoviricota</taxon>
        <taxon>Megaviricetes</taxon>
        <taxon>Imitervirales</taxon>
        <taxon>Mimiviridae</taxon>
        <taxon>environmental samples</taxon>
    </lineage>
</organism>